<dbReference type="EMBL" id="BAAAYL010000001">
    <property type="protein sequence ID" value="GAA3372734.1"/>
    <property type="molecule type" value="Genomic_DNA"/>
</dbReference>
<organism evidence="1 2">
    <name type="scientific">Streptomyces sannanensis</name>
    <dbReference type="NCBI Taxonomy" id="285536"/>
    <lineage>
        <taxon>Bacteria</taxon>
        <taxon>Bacillati</taxon>
        <taxon>Actinomycetota</taxon>
        <taxon>Actinomycetes</taxon>
        <taxon>Kitasatosporales</taxon>
        <taxon>Streptomycetaceae</taxon>
        <taxon>Streptomyces</taxon>
    </lineage>
</organism>
<gene>
    <name evidence="1" type="ORF">GCM10020367_29110</name>
</gene>
<protein>
    <submittedName>
        <fullName evidence="1">Uncharacterized protein</fullName>
    </submittedName>
</protein>
<dbReference type="Proteomes" id="UP001499990">
    <property type="component" value="Unassembled WGS sequence"/>
</dbReference>
<evidence type="ECO:0000313" key="2">
    <source>
        <dbReference type="Proteomes" id="UP001499990"/>
    </source>
</evidence>
<name>A0ABP6SBE6_9ACTN</name>
<evidence type="ECO:0000313" key="1">
    <source>
        <dbReference type="EMBL" id="GAA3372734.1"/>
    </source>
</evidence>
<proteinExistence type="predicted"/>
<reference evidence="2" key="1">
    <citation type="journal article" date="2019" name="Int. J. Syst. Evol. Microbiol.">
        <title>The Global Catalogue of Microorganisms (GCM) 10K type strain sequencing project: providing services to taxonomists for standard genome sequencing and annotation.</title>
        <authorList>
            <consortium name="The Broad Institute Genomics Platform"/>
            <consortium name="The Broad Institute Genome Sequencing Center for Infectious Disease"/>
            <person name="Wu L."/>
            <person name="Ma J."/>
        </authorList>
    </citation>
    <scope>NUCLEOTIDE SEQUENCE [LARGE SCALE GENOMIC DNA]</scope>
    <source>
        <strain evidence="2">JCM 9651</strain>
    </source>
</reference>
<accession>A0ABP6SBE6</accession>
<sequence>MAMTGIERVRAAEEVVARLRQGLGEVGVTLPSLRVDPVSCASSDPLPLIDLGRCTPDMALRLVAVLGGLGGRQS</sequence>
<comment type="caution">
    <text evidence="1">The sequence shown here is derived from an EMBL/GenBank/DDBJ whole genome shotgun (WGS) entry which is preliminary data.</text>
</comment>
<keyword evidence="2" id="KW-1185">Reference proteome</keyword>
<dbReference type="RefSeq" id="WP_345037419.1">
    <property type="nucleotide sequence ID" value="NZ_BAAAYL010000001.1"/>
</dbReference>